<feature type="domain" description="Glycosyltransferase 2-like" evidence="1">
    <location>
        <begin position="12"/>
        <end position="177"/>
    </location>
</feature>
<evidence type="ECO:0000313" key="2">
    <source>
        <dbReference type="EMBL" id="MBU2875708.1"/>
    </source>
</evidence>
<keyword evidence="3" id="KW-1185">Reference proteome</keyword>
<comment type="caution">
    <text evidence="2">The sequence shown here is derived from an EMBL/GenBank/DDBJ whole genome shotgun (WGS) entry which is preliminary data.</text>
</comment>
<evidence type="ECO:0000313" key="3">
    <source>
        <dbReference type="Proteomes" id="UP000753376"/>
    </source>
</evidence>
<evidence type="ECO:0000259" key="1">
    <source>
        <dbReference type="Pfam" id="PF00535"/>
    </source>
</evidence>
<dbReference type="EC" id="2.4.-.-" evidence="2"/>
<dbReference type="EMBL" id="JAHKPV010000021">
    <property type="protein sequence ID" value="MBU2875708.1"/>
    <property type="molecule type" value="Genomic_DNA"/>
</dbReference>
<keyword evidence="2" id="KW-0808">Transferase</keyword>
<dbReference type="PANTHER" id="PTHR43179">
    <property type="entry name" value="RHAMNOSYLTRANSFERASE WBBL"/>
    <property type="match status" value="1"/>
</dbReference>
<dbReference type="CDD" id="cd04186">
    <property type="entry name" value="GT_2_like_c"/>
    <property type="match status" value="1"/>
</dbReference>
<dbReference type="PANTHER" id="PTHR43179:SF7">
    <property type="entry name" value="RHAMNOSYLTRANSFERASE WBBL"/>
    <property type="match status" value="1"/>
</dbReference>
<dbReference type="Pfam" id="PF00535">
    <property type="entry name" value="Glycos_transf_2"/>
    <property type="match status" value="2"/>
</dbReference>
<gene>
    <name evidence="2" type="ORF">KO508_17060</name>
</gene>
<organism evidence="2 3">
    <name type="scientific">Marinobacter salexigens</name>
    <dbReference type="NCBI Taxonomy" id="1925763"/>
    <lineage>
        <taxon>Bacteria</taxon>
        <taxon>Pseudomonadati</taxon>
        <taxon>Pseudomonadota</taxon>
        <taxon>Gammaproteobacteria</taxon>
        <taxon>Pseudomonadales</taxon>
        <taxon>Marinobacteraceae</taxon>
        <taxon>Marinobacter</taxon>
    </lineage>
</organism>
<feature type="domain" description="Glycosyltransferase 2-like" evidence="1">
    <location>
        <begin position="591"/>
        <end position="771"/>
    </location>
</feature>
<reference evidence="2 3" key="1">
    <citation type="submission" date="2021-05" db="EMBL/GenBank/DDBJ databases">
        <title>Draft genomes of bacteria isolated from model marine particles.</title>
        <authorList>
            <person name="Datta M.S."/>
            <person name="Schwartzman J.A."/>
            <person name="Enke T.N."/>
            <person name="Saavedra J."/>
            <person name="Cermak N."/>
            <person name="Cordero O.X."/>
        </authorList>
    </citation>
    <scope>NUCLEOTIDE SEQUENCE [LARGE SCALE GENOMIC DNA]</scope>
    <source>
        <strain evidence="2 3">D2M19</strain>
    </source>
</reference>
<protein>
    <submittedName>
        <fullName evidence="2">Glycosyltransferase</fullName>
        <ecNumber evidence="2">2.4.-.-</ecNumber>
    </submittedName>
</protein>
<sequence length="1207" mass="136234">MTRQRTEMLDVSFIITAFKATFVREAIDSIFAQRELDSFEILVMDDCADKSIAEAIADYADPRIRYVKSATQLGGLVGMDYGVRLSKGEYIKFLNDDDVLVENCVLRLREALDQPGVVLASSRRKLIDESGKELSDRLFNLVPFDQDSRLLGKDVLEFLRVFPINFIGEPSTFMARRSDLIGAYPHLSALNNRLITSVNDLALYARLLMRGDLAFVQEQLSCFRIHSGQNQRHASAQTLGENGRKAFLAQIDAMLGGEVRREGAVQVKPLWKPSAAFKSVSFKNFYQKAGSIDDAALTAFSDLERRVQECERTDGVIGLDSWYGQRELPIPIARKLEVLASQQSLCLILIDAAPETYNLNISILAFRIARYYCPSLTCVVLTPDEAFYRKELFQDVRFIQYDRGEAAVALNQFVIGVVEADWVVIARTPAELTPAGLPLLLAELESSGQALDAAYGDELLEHNGKTESGFFRSGLNLDLLLSSPADMSRHWIFRHSTVQALGGFSEVDESAFELDYILRLLEEKGFGCIGRSDEPLFLLHSGTQSFDLANYVPVIQKHLERRGYATARVAQGLASSSLRVNYSHPTTPLVSIIIPTKDQLHLVQTCVESILEKTAYAHYEILIVDNNSETPQAKAWLKGIEDMALPNLRVLRYPRPFNFSAINNYAVQHAKGDYVLLLNNDTGIIQSDWLDAMMNHAQRPEVGIVGAKLLFPNGRVQHAGVVVGMRGAAEHICIDAEANEPGYMNRLVVDQNYSAVTGACMLVRKSVYEQVGGLDEEAFAVSYNDIDFCLKVVQTGFLIVWTPHALVMHVANASQTSVDKTVQEKKVKRFEREREAMFERWLPYMANDPAFNRNLSLRATGFEVEHRVELNWQPQKALGLPTILLHPADQWGCGHYRMMQPLESMKAQGVAGGMISREWLTVPELARLDPDVAVYQRQITDEAIASMKQVRRFLKKPVVYELDDYLPNLPLKSAYRKNMPKDILKSLRRSLKHVDRFVVSTHPLAEAFKGIHPDIRVVENRLPLDWWQDLSSLRRQSDKPRVGWAGGIGHTGDLELVEAVVRDLTEEVDWVFFGMCPDALRPFVKEVHEGVDITLYPKKLASMNLDLAIAPLEDNLFNRCKSNLRLLEYGACGFPVVCSDVEPYRMHNLPVTRVKNRYKDWLDAIRMQLSDLDETARQGDELKSVILRDWMLEGENLQQWLGAWTKF</sequence>
<proteinExistence type="predicted"/>
<accession>A0ABS6AES5</accession>
<dbReference type="RefSeq" id="WP_216009470.1">
    <property type="nucleotide sequence ID" value="NZ_JAHKPV010000021.1"/>
</dbReference>
<dbReference type="InterPro" id="IPR001173">
    <property type="entry name" value="Glyco_trans_2-like"/>
</dbReference>
<dbReference type="Proteomes" id="UP000753376">
    <property type="component" value="Unassembled WGS sequence"/>
</dbReference>
<keyword evidence="2" id="KW-0328">Glycosyltransferase</keyword>
<name>A0ABS6AES5_9GAMM</name>
<dbReference type="GO" id="GO:0016757">
    <property type="term" value="F:glycosyltransferase activity"/>
    <property type="evidence" value="ECO:0007669"/>
    <property type="project" value="UniProtKB-KW"/>
</dbReference>
<dbReference type="CDD" id="cd00761">
    <property type="entry name" value="Glyco_tranf_GTA_type"/>
    <property type="match status" value="1"/>
</dbReference>